<gene>
    <name evidence="4" type="ORF">SEMRO_184_G080130.1</name>
</gene>
<dbReference type="GO" id="GO:0008474">
    <property type="term" value="F:palmitoyl-(protein) hydrolase activity"/>
    <property type="evidence" value="ECO:0007669"/>
    <property type="project" value="TreeGrafter"/>
</dbReference>
<dbReference type="AlphaFoldDB" id="A0A9N8DKV4"/>
<dbReference type="Proteomes" id="UP001153069">
    <property type="component" value="Unassembled WGS sequence"/>
</dbReference>
<evidence type="ECO:0000313" key="4">
    <source>
        <dbReference type="EMBL" id="CAB9504066.1"/>
    </source>
</evidence>
<dbReference type="InterPro" id="IPR003140">
    <property type="entry name" value="PLipase/COase/thioEstase"/>
</dbReference>
<protein>
    <submittedName>
        <fullName evidence="4">Lysophospholipase-like protein 1</fullName>
    </submittedName>
</protein>
<dbReference type="Pfam" id="PF02230">
    <property type="entry name" value="Abhydrolase_2"/>
    <property type="match status" value="1"/>
</dbReference>
<evidence type="ECO:0000256" key="1">
    <source>
        <dbReference type="ARBA" id="ARBA00006499"/>
    </source>
</evidence>
<comment type="similarity">
    <text evidence="1">Belongs to the AB hydrolase superfamily. AB hydrolase 2 family.</text>
</comment>
<dbReference type="PANTHER" id="PTHR10655:SF17">
    <property type="entry name" value="LYSOPHOSPHOLIPASE-LIKE PROTEIN 1"/>
    <property type="match status" value="1"/>
</dbReference>
<keyword evidence="2" id="KW-0378">Hydrolase</keyword>
<feature type="domain" description="Phospholipase/carboxylesterase/thioesterase" evidence="3">
    <location>
        <begin position="4"/>
        <end position="223"/>
    </location>
</feature>
<dbReference type="OrthoDB" id="2418081at2759"/>
<evidence type="ECO:0000256" key="2">
    <source>
        <dbReference type="ARBA" id="ARBA00022801"/>
    </source>
</evidence>
<dbReference type="EMBL" id="CAICTM010000183">
    <property type="protein sequence ID" value="CAB9504066.1"/>
    <property type="molecule type" value="Genomic_DNA"/>
</dbReference>
<dbReference type="SUPFAM" id="SSF53474">
    <property type="entry name" value="alpha/beta-Hydrolases"/>
    <property type="match status" value="1"/>
</dbReference>
<reference evidence="4" key="1">
    <citation type="submission" date="2020-06" db="EMBL/GenBank/DDBJ databases">
        <authorList>
            <consortium name="Plant Systems Biology data submission"/>
        </authorList>
    </citation>
    <scope>NUCLEOTIDE SEQUENCE</scope>
    <source>
        <strain evidence="4">D6</strain>
    </source>
</reference>
<organism evidence="4 5">
    <name type="scientific">Seminavis robusta</name>
    <dbReference type="NCBI Taxonomy" id="568900"/>
    <lineage>
        <taxon>Eukaryota</taxon>
        <taxon>Sar</taxon>
        <taxon>Stramenopiles</taxon>
        <taxon>Ochrophyta</taxon>
        <taxon>Bacillariophyta</taxon>
        <taxon>Bacillariophyceae</taxon>
        <taxon>Bacillariophycidae</taxon>
        <taxon>Naviculales</taxon>
        <taxon>Naviculaceae</taxon>
        <taxon>Seminavis</taxon>
    </lineage>
</organism>
<evidence type="ECO:0000259" key="3">
    <source>
        <dbReference type="Pfam" id="PF02230"/>
    </source>
</evidence>
<comment type="caution">
    <text evidence="4">The sequence shown here is derived from an EMBL/GenBank/DDBJ whole genome shotgun (WGS) entry which is preliminary data.</text>
</comment>
<dbReference type="GO" id="GO:0052689">
    <property type="term" value="F:carboxylic ester hydrolase activity"/>
    <property type="evidence" value="ECO:0007669"/>
    <property type="project" value="TreeGrafter"/>
</dbReference>
<name>A0A9N8DKV4_9STRA</name>
<dbReference type="GO" id="GO:0005737">
    <property type="term" value="C:cytoplasm"/>
    <property type="evidence" value="ECO:0007669"/>
    <property type="project" value="TreeGrafter"/>
</dbReference>
<evidence type="ECO:0000313" key="5">
    <source>
        <dbReference type="Proteomes" id="UP001153069"/>
    </source>
</evidence>
<accession>A0A9N8DKV4</accession>
<dbReference type="Gene3D" id="3.40.50.1820">
    <property type="entry name" value="alpha/beta hydrolase"/>
    <property type="match status" value="1"/>
</dbReference>
<sequence>MSSSAASKKPLIIFCHGSGDTGAGAQAWIESLVPPQVYRQWDWIFPTAQPIPYKLNGGMVTSVWYDRVGGFDPKYPEQTDSIERSTDRLLALMDDQIQTKGRDPRRVIIGGFSMGGAIAYQTAARWHVRPNAVPLGGVFGLSCYLNHDSKVWSILEEQQQHKSWPPTFIAHGAIDDFILVKWGRATHERLVQMGIPASFRLVPDTHHDMAPAEIAELLEFLDHNLQEEGAEASNDCKTKTSSTS</sequence>
<dbReference type="InterPro" id="IPR029058">
    <property type="entry name" value="AB_hydrolase_fold"/>
</dbReference>
<proteinExistence type="inferred from homology"/>
<keyword evidence="5" id="KW-1185">Reference proteome</keyword>
<dbReference type="InterPro" id="IPR050565">
    <property type="entry name" value="LYPA1-2/EST-like"/>
</dbReference>
<dbReference type="PANTHER" id="PTHR10655">
    <property type="entry name" value="LYSOPHOSPHOLIPASE-RELATED"/>
    <property type="match status" value="1"/>
</dbReference>